<keyword evidence="4 10" id="KW-0812">Transmembrane</keyword>
<dbReference type="PANTHER" id="PTHR45624:SF10">
    <property type="entry name" value="SLC (SOLUTE CARRIER) HOMOLOG"/>
    <property type="match status" value="1"/>
</dbReference>
<keyword evidence="3 11" id="KW-0813">Transport</keyword>
<dbReference type="GO" id="GO:0005743">
    <property type="term" value="C:mitochondrial inner membrane"/>
    <property type="evidence" value="ECO:0007669"/>
    <property type="project" value="UniProtKB-SubCell"/>
</dbReference>
<feature type="repeat" description="Solcar" evidence="10">
    <location>
        <begin position="123"/>
        <end position="209"/>
    </location>
</feature>
<dbReference type="SUPFAM" id="SSF103506">
    <property type="entry name" value="Mitochondrial carrier"/>
    <property type="match status" value="1"/>
</dbReference>
<evidence type="ECO:0008006" key="14">
    <source>
        <dbReference type="Google" id="ProtNLM"/>
    </source>
</evidence>
<dbReference type="GO" id="GO:0022857">
    <property type="term" value="F:transmembrane transporter activity"/>
    <property type="evidence" value="ECO:0007669"/>
    <property type="project" value="TreeGrafter"/>
</dbReference>
<dbReference type="Gene3D" id="1.50.40.10">
    <property type="entry name" value="Mitochondrial carrier domain"/>
    <property type="match status" value="1"/>
</dbReference>
<proteinExistence type="inferred from homology"/>
<evidence type="ECO:0000256" key="9">
    <source>
        <dbReference type="ARBA" id="ARBA00023136"/>
    </source>
</evidence>
<dbReference type="Pfam" id="PF00153">
    <property type="entry name" value="Mito_carr"/>
    <property type="match status" value="3"/>
</dbReference>
<keyword evidence="7" id="KW-1133">Transmembrane helix</keyword>
<reference evidence="12 13" key="1">
    <citation type="journal article" date="2020" name="Genome Biol. Evol.">
        <title>A new high-quality draft genome assembly of the Chinese cordyceps Ophiocordyceps sinensis.</title>
        <authorList>
            <person name="Shu R."/>
            <person name="Zhang J."/>
            <person name="Meng Q."/>
            <person name="Zhang H."/>
            <person name="Zhou G."/>
            <person name="Li M."/>
            <person name="Wu P."/>
            <person name="Zhao Y."/>
            <person name="Chen C."/>
            <person name="Qin Q."/>
        </authorList>
    </citation>
    <scope>NUCLEOTIDE SEQUENCE [LARGE SCALE GENOMIC DNA]</scope>
    <source>
        <strain evidence="12 13">IOZ07</strain>
    </source>
</reference>
<keyword evidence="5" id="KW-0677">Repeat</keyword>
<accession>A0A8H4PUM4</accession>
<dbReference type="InterPro" id="IPR018108">
    <property type="entry name" value="MCP_transmembrane"/>
</dbReference>
<evidence type="ECO:0000256" key="6">
    <source>
        <dbReference type="ARBA" id="ARBA00022792"/>
    </source>
</evidence>
<evidence type="ECO:0000256" key="11">
    <source>
        <dbReference type="RuleBase" id="RU000488"/>
    </source>
</evidence>
<evidence type="ECO:0000256" key="5">
    <source>
        <dbReference type="ARBA" id="ARBA00022737"/>
    </source>
</evidence>
<dbReference type="OrthoDB" id="18574at2759"/>
<evidence type="ECO:0000256" key="4">
    <source>
        <dbReference type="ARBA" id="ARBA00022692"/>
    </source>
</evidence>
<organism evidence="12 13">
    <name type="scientific">Ophiocordyceps sinensis</name>
    <dbReference type="NCBI Taxonomy" id="72228"/>
    <lineage>
        <taxon>Eukaryota</taxon>
        <taxon>Fungi</taxon>
        <taxon>Dikarya</taxon>
        <taxon>Ascomycota</taxon>
        <taxon>Pezizomycotina</taxon>
        <taxon>Sordariomycetes</taxon>
        <taxon>Hypocreomycetidae</taxon>
        <taxon>Hypocreales</taxon>
        <taxon>Ophiocordycipitaceae</taxon>
        <taxon>Ophiocordyceps</taxon>
    </lineage>
</organism>
<dbReference type="InterPro" id="IPR002067">
    <property type="entry name" value="MCP"/>
</dbReference>
<sequence>MSARHGRLKDEGTKLQAVSAGAIAGLVSRFVIAPLDVVKIRLQLQTCSPPVSSDSLAPPRDAPAARLGALATFKHILKHEGLGALWKGNVPAELLYVCYAAVQFAGYRSATLFLQTALPTRLPDSAESFIAGAGAGVAGTGVTYPLDLLRTRFAAQGQRRIYTSLRSAIWDIKRDEGWRGFFRGLGPAWGQVVPFMGIFFVTYEGLRLRLAGLEMPWGSRDAAAGAMASVIAKTAVFPLDLVRKRLQVQGPTRSRYIYSNIPEYTTAMRALSTIFQREGLRGLYRGLPVSLVKAAPASAVTLWTYEQSLKLMASRNTTQKAPM</sequence>
<keyword evidence="6" id="KW-0999">Mitochondrion inner membrane</keyword>
<comment type="caution">
    <text evidence="12">The sequence shown here is derived from an EMBL/GenBank/DDBJ whole genome shotgun (WGS) entry which is preliminary data.</text>
</comment>
<dbReference type="Proteomes" id="UP000557566">
    <property type="component" value="Unassembled WGS sequence"/>
</dbReference>
<feature type="repeat" description="Solcar" evidence="10">
    <location>
        <begin position="12"/>
        <end position="113"/>
    </location>
</feature>
<dbReference type="PRINTS" id="PR00926">
    <property type="entry name" value="MITOCARRIER"/>
</dbReference>
<dbReference type="InterPro" id="IPR023395">
    <property type="entry name" value="MCP_dom_sf"/>
</dbReference>
<comment type="subcellular location">
    <subcellularLocation>
        <location evidence="1">Mitochondrion inner membrane</location>
        <topology evidence="1">Multi-pass membrane protein</topology>
    </subcellularLocation>
</comment>
<dbReference type="InterPro" id="IPR050567">
    <property type="entry name" value="Mitochondrial_Carrier"/>
</dbReference>
<keyword evidence="9 10" id="KW-0472">Membrane</keyword>
<protein>
    <recommendedName>
        <fullName evidence="14">Mitochondrial thiamine pyrophosphate carrier 1</fullName>
    </recommendedName>
</protein>
<dbReference type="PROSITE" id="PS50920">
    <property type="entry name" value="SOLCAR"/>
    <property type="match status" value="3"/>
</dbReference>
<dbReference type="AlphaFoldDB" id="A0A8H4PUM4"/>
<evidence type="ECO:0000313" key="13">
    <source>
        <dbReference type="Proteomes" id="UP000557566"/>
    </source>
</evidence>
<dbReference type="PANTHER" id="PTHR45624">
    <property type="entry name" value="MITOCHONDRIAL BASIC AMINO ACIDS TRANSPORTER-RELATED"/>
    <property type="match status" value="1"/>
</dbReference>
<evidence type="ECO:0000256" key="7">
    <source>
        <dbReference type="ARBA" id="ARBA00022989"/>
    </source>
</evidence>
<feature type="repeat" description="Solcar" evidence="10">
    <location>
        <begin position="216"/>
        <end position="311"/>
    </location>
</feature>
<evidence type="ECO:0000256" key="10">
    <source>
        <dbReference type="PROSITE-ProRule" id="PRU00282"/>
    </source>
</evidence>
<comment type="similarity">
    <text evidence="2 11">Belongs to the mitochondrial carrier (TC 2.A.29) family.</text>
</comment>
<gene>
    <name evidence="12" type="ORF">G6O67_002653</name>
</gene>
<evidence type="ECO:0000256" key="3">
    <source>
        <dbReference type="ARBA" id="ARBA00022448"/>
    </source>
</evidence>
<name>A0A8H4PUM4_9HYPO</name>
<dbReference type="EMBL" id="JAAVMX010000003">
    <property type="protein sequence ID" value="KAF4510788.1"/>
    <property type="molecule type" value="Genomic_DNA"/>
</dbReference>
<evidence type="ECO:0000256" key="2">
    <source>
        <dbReference type="ARBA" id="ARBA00006375"/>
    </source>
</evidence>
<keyword evidence="8" id="KW-0496">Mitochondrion</keyword>
<evidence type="ECO:0000313" key="12">
    <source>
        <dbReference type="EMBL" id="KAF4510788.1"/>
    </source>
</evidence>
<evidence type="ECO:0000256" key="8">
    <source>
        <dbReference type="ARBA" id="ARBA00023128"/>
    </source>
</evidence>
<evidence type="ECO:0000256" key="1">
    <source>
        <dbReference type="ARBA" id="ARBA00004448"/>
    </source>
</evidence>
<keyword evidence="13" id="KW-1185">Reference proteome</keyword>